<feature type="region of interest" description="Disordered" evidence="1">
    <location>
        <begin position="477"/>
        <end position="501"/>
    </location>
</feature>
<dbReference type="CDD" id="cd06704">
    <property type="entry name" value="PDZ1_Scribble-like"/>
    <property type="match status" value="1"/>
</dbReference>
<dbReference type="PROSITE" id="PS50106">
    <property type="entry name" value="PDZ"/>
    <property type="match status" value="1"/>
</dbReference>
<dbReference type="SUPFAM" id="SSF52058">
    <property type="entry name" value="L domain-like"/>
    <property type="match status" value="1"/>
</dbReference>
<proteinExistence type="predicted"/>
<evidence type="ECO:0000259" key="2">
    <source>
        <dbReference type="PROSITE" id="PS50106"/>
    </source>
</evidence>
<name>A0A2U9CD38_SCOMX</name>
<dbReference type="GO" id="GO:0098887">
    <property type="term" value="P:neurotransmitter receptor transport, endosome to postsynaptic membrane"/>
    <property type="evidence" value="ECO:0007669"/>
    <property type="project" value="TreeGrafter"/>
</dbReference>
<organism evidence="3 4">
    <name type="scientific">Scophthalmus maximus</name>
    <name type="common">Turbot</name>
    <name type="synonym">Psetta maxima</name>
    <dbReference type="NCBI Taxonomy" id="52904"/>
    <lineage>
        <taxon>Eukaryota</taxon>
        <taxon>Metazoa</taxon>
        <taxon>Chordata</taxon>
        <taxon>Craniata</taxon>
        <taxon>Vertebrata</taxon>
        <taxon>Euteleostomi</taxon>
        <taxon>Actinopterygii</taxon>
        <taxon>Neopterygii</taxon>
        <taxon>Teleostei</taxon>
        <taxon>Neoteleostei</taxon>
        <taxon>Acanthomorphata</taxon>
        <taxon>Carangaria</taxon>
        <taxon>Pleuronectiformes</taxon>
        <taxon>Pleuronectoidei</taxon>
        <taxon>Scophthalmidae</taxon>
        <taxon>Scophthalmus</taxon>
    </lineage>
</organism>
<dbReference type="InterPro" id="IPR036034">
    <property type="entry name" value="PDZ_sf"/>
</dbReference>
<dbReference type="GO" id="GO:0019901">
    <property type="term" value="F:protein kinase binding"/>
    <property type="evidence" value="ECO:0007669"/>
    <property type="project" value="TreeGrafter"/>
</dbReference>
<dbReference type="STRING" id="52904.ENSSMAP00000009305"/>
<dbReference type="PANTHER" id="PTHR23119:SF58">
    <property type="entry name" value="LEUCINE RICH REPEAT CONTAINING 1"/>
    <property type="match status" value="1"/>
</dbReference>
<dbReference type="Gene3D" id="2.30.42.10">
    <property type="match status" value="1"/>
</dbReference>
<dbReference type="GO" id="GO:0043113">
    <property type="term" value="P:receptor clustering"/>
    <property type="evidence" value="ECO:0007669"/>
    <property type="project" value="TreeGrafter"/>
</dbReference>
<feature type="region of interest" description="Disordered" evidence="1">
    <location>
        <begin position="804"/>
        <end position="832"/>
    </location>
</feature>
<dbReference type="InterPro" id="IPR032675">
    <property type="entry name" value="LRR_dom_sf"/>
</dbReference>
<dbReference type="GO" id="GO:0045211">
    <property type="term" value="C:postsynaptic membrane"/>
    <property type="evidence" value="ECO:0007669"/>
    <property type="project" value="TreeGrafter"/>
</dbReference>
<evidence type="ECO:0000313" key="4">
    <source>
        <dbReference type="Proteomes" id="UP000246464"/>
    </source>
</evidence>
<dbReference type="Gene3D" id="3.80.10.10">
    <property type="entry name" value="Ribonuclease Inhibitor"/>
    <property type="match status" value="1"/>
</dbReference>
<accession>A0A2U9CD38</accession>
<dbReference type="InterPro" id="IPR001478">
    <property type="entry name" value="PDZ"/>
</dbReference>
<feature type="region of interest" description="Disordered" evidence="1">
    <location>
        <begin position="399"/>
        <end position="431"/>
    </location>
</feature>
<dbReference type="InterPro" id="IPR050614">
    <property type="entry name" value="Synaptic_Scaffolding_LAP-MAGUK"/>
</dbReference>
<dbReference type="GO" id="GO:0005912">
    <property type="term" value="C:adherens junction"/>
    <property type="evidence" value="ECO:0007669"/>
    <property type="project" value="TreeGrafter"/>
</dbReference>
<dbReference type="Proteomes" id="UP000246464">
    <property type="component" value="Chromosome 15"/>
</dbReference>
<reference evidence="3 4" key="1">
    <citation type="submission" date="2017-12" db="EMBL/GenBank/DDBJ databases">
        <title>Integrating genomic resources of turbot (Scophthalmus maximus) in depth evaluation of genetic and physical mapping variation across individuals.</title>
        <authorList>
            <person name="Martinez P."/>
        </authorList>
    </citation>
    <scope>NUCLEOTIDE SEQUENCE [LARGE SCALE GENOMIC DNA]</scope>
</reference>
<dbReference type="GO" id="GO:0016323">
    <property type="term" value="C:basolateral plasma membrane"/>
    <property type="evidence" value="ECO:0007669"/>
    <property type="project" value="TreeGrafter"/>
</dbReference>
<dbReference type="SMART" id="SM00228">
    <property type="entry name" value="PDZ"/>
    <property type="match status" value="1"/>
</dbReference>
<feature type="compositionally biased region" description="Polar residues" evidence="1">
    <location>
        <begin position="545"/>
        <end position="560"/>
    </location>
</feature>
<protein>
    <submittedName>
        <fullName evidence="3">Putative leucine-rich repeat-containing protein 1</fullName>
    </submittedName>
</protein>
<evidence type="ECO:0000313" key="3">
    <source>
        <dbReference type="EMBL" id="AWP14113.1"/>
    </source>
</evidence>
<dbReference type="Pfam" id="PF15274">
    <property type="entry name" value="MLIP"/>
    <property type="match status" value="1"/>
</dbReference>
<dbReference type="EMBL" id="CP026257">
    <property type="protein sequence ID" value="AWP14113.1"/>
    <property type="molecule type" value="Genomic_DNA"/>
</dbReference>
<dbReference type="AlphaFoldDB" id="A0A2U9CD38"/>
<dbReference type="GO" id="GO:0045197">
    <property type="term" value="P:establishment or maintenance of epithelial cell apical/basal polarity"/>
    <property type="evidence" value="ECO:0007669"/>
    <property type="project" value="TreeGrafter"/>
</dbReference>
<evidence type="ECO:0000256" key="1">
    <source>
        <dbReference type="SAM" id="MobiDB-lite"/>
    </source>
</evidence>
<dbReference type="InterPro" id="IPR029331">
    <property type="entry name" value="MLIP"/>
</dbReference>
<feature type="domain" description="PDZ" evidence="2">
    <location>
        <begin position="301"/>
        <end position="390"/>
    </location>
</feature>
<gene>
    <name evidence="3" type="ORF">SMAX5B_017962</name>
</gene>
<dbReference type="GO" id="GO:0098609">
    <property type="term" value="P:cell-cell adhesion"/>
    <property type="evidence" value="ECO:0007669"/>
    <property type="project" value="TreeGrafter"/>
</dbReference>
<feature type="compositionally biased region" description="Basic and acidic residues" evidence="1">
    <location>
        <begin position="483"/>
        <end position="500"/>
    </location>
</feature>
<feature type="compositionally biased region" description="Low complexity" evidence="1">
    <location>
        <begin position="813"/>
        <end position="822"/>
    </location>
</feature>
<dbReference type="PANTHER" id="PTHR23119">
    <property type="entry name" value="DISCS LARGE"/>
    <property type="match status" value="1"/>
</dbReference>
<dbReference type="SUPFAM" id="SSF50156">
    <property type="entry name" value="PDZ domain-like"/>
    <property type="match status" value="1"/>
</dbReference>
<dbReference type="GO" id="GO:0098968">
    <property type="term" value="P:neurotransmitter receptor transport postsynaptic membrane to endosome"/>
    <property type="evidence" value="ECO:0007669"/>
    <property type="project" value="TreeGrafter"/>
</dbReference>
<feature type="region of interest" description="Disordered" evidence="1">
    <location>
        <begin position="538"/>
        <end position="567"/>
    </location>
</feature>
<dbReference type="Pfam" id="PF00595">
    <property type="entry name" value="PDZ"/>
    <property type="match status" value="1"/>
</dbReference>
<sequence>MSLPKEIGGCRSLNVFCVRENRLTRIPSELSQATELHVFDVSGNRLIHLPMSLTTLRLKALWLSENQSQPLLTFQTDEDPDSGEKVLTCVLLPQQPSEPDNKGSDNLARFGALESLVNDMADDTWDNKAVNRISSIHFLDDEEEEDDDKGTLLRRATPHPGELKTMKKAAENLRNDLNAAKGLDSNKNEVNNAADRVTTSSVCLHCDFGVVKSSHFLGCITLKLNFQQQVVASDCPRECRNPQTNPPPRTGSQTWATPGFDWMANKESLRGGPQMFPASDRVCGRCSSAGKDTEEIEQPEELKIKVSGQRGSLGISIAGGKGSLPYREHDEGVFISRVTEGGPSEKAGIHVGDRLLEVDGINMQGATHHEAVSALRNVGSCMEMKVVRERLLLPREVRDLAGPQEPPDVTGRQPCSQDGRGRRSKPPKTERAHCLSEKIEAVVCNGKVSIGVPSIFTFVPVVQRLPFKSIVAEEKGSGALTGKPDESVAVSHEKTSRETMSEGEILNAEIVFIKDAVAGGAGSTIPAETELKSKPSLDHVRFPNTKASPSVSAQPENTPTHRAAGTASMETAVDKHRGLSQRQFHDTSGRAEINKIRLSYKSLAAIPTNTLLLDQQRSARSALYSQVIDEQVEREDSPFDSSDGCAADTHAEMCSPAQLRQQSEELYACIDEVLANSIPEFNYPLPPFHFQQNNSTLTKSLGRETKYASLSSLHQSAGVERKLMDPRKTKPGVIRPMTAIPRLTVEGEEEFHPNPFRPSVVRETISDNRKLHSEYRLHRISTEALQVENMSPFSVCDLQITEPVDQSRHPAKDASASSSPAKGRMKAFETHF</sequence>
<dbReference type="GO" id="GO:0014069">
    <property type="term" value="C:postsynaptic density"/>
    <property type="evidence" value="ECO:0007669"/>
    <property type="project" value="TreeGrafter"/>
</dbReference>
<keyword evidence="4" id="KW-1185">Reference proteome</keyword>